<keyword evidence="9" id="KW-0862">Zinc</keyword>
<dbReference type="SMART" id="SM00230">
    <property type="entry name" value="CysPc"/>
    <property type="match status" value="1"/>
</dbReference>
<dbReference type="SUPFAM" id="SSF54001">
    <property type="entry name" value="Cysteine proteinases"/>
    <property type="match status" value="1"/>
</dbReference>
<evidence type="ECO:0000256" key="2">
    <source>
        <dbReference type="ARBA" id="ARBA00022553"/>
    </source>
</evidence>
<evidence type="ECO:0000256" key="5">
    <source>
        <dbReference type="ARBA" id="ARBA00022737"/>
    </source>
</evidence>
<dbReference type="InterPro" id="IPR000169">
    <property type="entry name" value="Pept_cys_AS"/>
</dbReference>
<keyword evidence="7 11" id="KW-0378">Hydrolase</keyword>
<feature type="domain" description="Calpain catalytic" evidence="15">
    <location>
        <begin position="842"/>
        <end position="1186"/>
    </location>
</feature>
<evidence type="ECO:0000256" key="13">
    <source>
        <dbReference type="SAM" id="MobiDB-lite"/>
    </source>
</evidence>
<feature type="region of interest" description="Disordered" evidence="13">
    <location>
        <begin position="438"/>
        <end position="527"/>
    </location>
</feature>
<feature type="compositionally biased region" description="Basic and acidic residues" evidence="13">
    <location>
        <begin position="400"/>
        <end position="410"/>
    </location>
</feature>
<dbReference type="PANTHER" id="PTHR10183">
    <property type="entry name" value="CALPAIN"/>
    <property type="match status" value="1"/>
</dbReference>
<feature type="compositionally biased region" description="Basic and acidic residues" evidence="13">
    <location>
        <begin position="167"/>
        <end position="192"/>
    </location>
</feature>
<feature type="compositionally biased region" description="Basic and acidic residues" evidence="13">
    <location>
        <begin position="384"/>
        <end position="393"/>
    </location>
</feature>
<evidence type="ECO:0000259" key="15">
    <source>
        <dbReference type="PROSITE" id="PS50203"/>
    </source>
</evidence>
<dbReference type="Gene3D" id="3.90.70.10">
    <property type="entry name" value="Cysteine proteinases"/>
    <property type="match status" value="1"/>
</dbReference>
<dbReference type="Proteomes" id="UP001515480">
    <property type="component" value="Unassembled WGS sequence"/>
</dbReference>
<dbReference type="PANTHER" id="PTHR10183:SF382">
    <property type="entry name" value="CALPAIN-15"/>
    <property type="match status" value="1"/>
</dbReference>
<dbReference type="InterPro" id="IPR001300">
    <property type="entry name" value="Peptidase_C2_calpain_cat"/>
</dbReference>
<feature type="domain" description="UBA" evidence="14">
    <location>
        <begin position="1"/>
        <end position="44"/>
    </location>
</feature>
<keyword evidence="8 11" id="KW-0788">Thiol protease</keyword>
<feature type="compositionally biased region" description="Basic and acidic residues" evidence="13">
    <location>
        <begin position="74"/>
        <end position="95"/>
    </location>
</feature>
<dbReference type="PROSITE" id="PS50203">
    <property type="entry name" value="CALPAIN_CAT"/>
    <property type="match status" value="1"/>
</dbReference>
<comment type="similarity">
    <text evidence="1">Belongs to the peptidase C2 family.</text>
</comment>
<feature type="region of interest" description="Disordered" evidence="13">
    <location>
        <begin position="112"/>
        <end position="351"/>
    </location>
</feature>
<protein>
    <recommendedName>
        <fullName evidence="18">Calpain catalytic domain-containing protein</fullName>
    </recommendedName>
</protein>
<dbReference type="PRINTS" id="PR00704">
    <property type="entry name" value="CALPAIN"/>
</dbReference>
<feature type="compositionally biased region" description="Basic and acidic residues" evidence="13">
    <location>
        <begin position="773"/>
        <end position="787"/>
    </location>
</feature>
<dbReference type="PROSITE" id="PS00139">
    <property type="entry name" value="THIOL_PROTEASE_CYS"/>
    <property type="match status" value="1"/>
</dbReference>
<feature type="compositionally biased region" description="Low complexity" evidence="13">
    <location>
        <begin position="193"/>
        <end position="202"/>
    </location>
</feature>
<dbReference type="EMBL" id="JBGBPQ010000009">
    <property type="protein sequence ID" value="KAL1520041.1"/>
    <property type="molecule type" value="Genomic_DNA"/>
</dbReference>
<accession>A0AB34JE55</accession>
<keyword evidence="12" id="KW-0175">Coiled coil</keyword>
<feature type="compositionally biased region" description="Low complexity" evidence="13">
    <location>
        <begin position="797"/>
        <end position="810"/>
    </location>
</feature>
<dbReference type="GO" id="GO:0008270">
    <property type="term" value="F:zinc ion binding"/>
    <property type="evidence" value="ECO:0007669"/>
    <property type="project" value="UniProtKB-KW"/>
</dbReference>
<evidence type="ECO:0000256" key="6">
    <source>
        <dbReference type="ARBA" id="ARBA00022771"/>
    </source>
</evidence>
<feature type="compositionally biased region" description="Basic and acidic residues" evidence="13">
    <location>
        <begin position="127"/>
        <end position="139"/>
    </location>
</feature>
<evidence type="ECO:0008006" key="18">
    <source>
        <dbReference type="Google" id="ProtNLM"/>
    </source>
</evidence>
<dbReference type="GO" id="GO:0005737">
    <property type="term" value="C:cytoplasm"/>
    <property type="evidence" value="ECO:0007669"/>
    <property type="project" value="TreeGrafter"/>
</dbReference>
<keyword evidence="17" id="KW-1185">Reference proteome</keyword>
<evidence type="ECO:0000256" key="10">
    <source>
        <dbReference type="PIRSR" id="PIRSR622684-1"/>
    </source>
</evidence>
<evidence type="ECO:0000259" key="14">
    <source>
        <dbReference type="PROSITE" id="PS50030"/>
    </source>
</evidence>
<feature type="compositionally biased region" description="Basic and acidic residues" evidence="13">
    <location>
        <begin position="203"/>
        <end position="298"/>
    </location>
</feature>
<evidence type="ECO:0000256" key="11">
    <source>
        <dbReference type="PROSITE-ProRule" id="PRU00239"/>
    </source>
</evidence>
<dbReference type="GO" id="GO:0004198">
    <property type="term" value="F:calcium-dependent cysteine-type endopeptidase activity"/>
    <property type="evidence" value="ECO:0007669"/>
    <property type="project" value="InterPro"/>
</dbReference>
<evidence type="ECO:0000256" key="7">
    <source>
        <dbReference type="ARBA" id="ARBA00022801"/>
    </source>
</evidence>
<evidence type="ECO:0000256" key="4">
    <source>
        <dbReference type="ARBA" id="ARBA00022723"/>
    </source>
</evidence>
<feature type="compositionally biased region" description="Basic and acidic residues" evidence="13">
    <location>
        <begin position="475"/>
        <end position="527"/>
    </location>
</feature>
<comment type="caution">
    <text evidence="16">The sequence shown here is derived from an EMBL/GenBank/DDBJ whole genome shotgun (WGS) entry which is preliminary data.</text>
</comment>
<dbReference type="InterPro" id="IPR038765">
    <property type="entry name" value="Papain-like_cys_pep_sf"/>
</dbReference>
<evidence type="ECO:0000256" key="9">
    <source>
        <dbReference type="ARBA" id="ARBA00022833"/>
    </source>
</evidence>
<dbReference type="FunFam" id="3.90.70.10:FF:000010">
    <property type="entry name" value="Calpain 15"/>
    <property type="match status" value="1"/>
</dbReference>
<keyword evidence="4" id="KW-0479">Metal-binding</keyword>
<keyword evidence="5" id="KW-0677">Repeat</keyword>
<dbReference type="CDD" id="cd00044">
    <property type="entry name" value="CysPc"/>
    <property type="match status" value="1"/>
</dbReference>
<feature type="compositionally biased region" description="Basic and acidic residues" evidence="13">
    <location>
        <begin position="446"/>
        <end position="468"/>
    </location>
</feature>
<organism evidence="16 17">
    <name type="scientific">Prymnesium parvum</name>
    <name type="common">Toxic golden alga</name>
    <dbReference type="NCBI Taxonomy" id="97485"/>
    <lineage>
        <taxon>Eukaryota</taxon>
        <taxon>Haptista</taxon>
        <taxon>Haptophyta</taxon>
        <taxon>Prymnesiophyceae</taxon>
        <taxon>Prymnesiales</taxon>
        <taxon>Prymnesiaceae</taxon>
        <taxon>Prymnesium</taxon>
    </lineage>
</organism>
<evidence type="ECO:0000256" key="3">
    <source>
        <dbReference type="ARBA" id="ARBA00022670"/>
    </source>
</evidence>
<dbReference type="GO" id="GO:0006508">
    <property type="term" value="P:proteolysis"/>
    <property type="evidence" value="ECO:0007669"/>
    <property type="project" value="UniProtKB-KW"/>
</dbReference>
<evidence type="ECO:0000256" key="8">
    <source>
        <dbReference type="ARBA" id="ARBA00022807"/>
    </source>
</evidence>
<gene>
    <name evidence="16" type="ORF">AB1Y20_023518</name>
</gene>
<feature type="coiled-coil region" evidence="12">
    <location>
        <begin position="594"/>
        <end position="670"/>
    </location>
</feature>
<dbReference type="PROSITE" id="PS50030">
    <property type="entry name" value="UBA"/>
    <property type="match status" value="1"/>
</dbReference>
<feature type="region of interest" description="Disordered" evidence="13">
    <location>
        <begin position="379"/>
        <end position="423"/>
    </location>
</feature>
<keyword evidence="3 11" id="KW-0645">Protease</keyword>
<evidence type="ECO:0000256" key="1">
    <source>
        <dbReference type="ARBA" id="ARBA00007623"/>
    </source>
</evidence>
<feature type="active site" evidence="10 11">
    <location>
        <position position="920"/>
    </location>
</feature>
<dbReference type="InterPro" id="IPR022684">
    <property type="entry name" value="Calpain_cysteine_protease"/>
</dbReference>
<reference evidence="16 17" key="1">
    <citation type="journal article" date="2024" name="Science">
        <title>Giant polyketide synthase enzymes in the biosynthesis of giant marine polyether toxins.</title>
        <authorList>
            <person name="Fallon T.R."/>
            <person name="Shende V.V."/>
            <person name="Wierzbicki I.H."/>
            <person name="Pendleton A.L."/>
            <person name="Watervoot N.F."/>
            <person name="Auber R.P."/>
            <person name="Gonzalez D.J."/>
            <person name="Wisecaver J.H."/>
            <person name="Moore B.S."/>
        </authorList>
    </citation>
    <scope>NUCLEOTIDE SEQUENCE [LARGE SCALE GENOMIC DNA]</scope>
    <source>
        <strain evidence="16 17">12B1</strain>
    </source>
</reference>
<proteinExistence type="inferred from homology"/>
<dbReference type="Pfam" id="PF00648">
    <property type="entry name" value="Peptidase_C2"/>
    <property type="match status" value="1"/>
</dbReference>
<keyword evidence="6" id="KW-0863">Zinc-finger</keyword>
<feature type="active site" evidence="10 11">
    <location>
        <position position="1109"/>
    </location>
</feature>
<name>A0AB34JE55_PRYPA</name>
<dbReference type="InterPro" id="IPR015940">
    <property type="entry name" value="UBA"/>
</dbReference>
<evidence type="ECO:0000256" key="12">
    <source>
        <dbReference type="SAM" id="Coils"/>
    </source>
</evidence>
<sequence length="1431" mass="157191">MSAARVTNIVRRLQELGFTHDQVVSALVASGGELRPTVRLLAAEAKDKARLHAAMARSLERQAESEGSGGGPVGKEELYERRRQSWRAQKDAELAEETMRNAEAELKRLEAEEAGAGAEEEEEEEASLAREIAEAEGRWKRCLARQSSEGEGGSAGEPLREGEEEEKAPCARGGEDGEEARRLAWRARKEAELAAAEAAAARAEGEAEVREKARPMEEKARPMEEKARPMEEKARPMEEKARPMEEKARPMEEKARPMEEKARPMEEKARPMEEKARPMEEKARPMEEKARPMEEKARPLPAAASDEASASGRGTPPLAGEESAPGGGGVVRRPRGKAGDGAPEAPGLRGALPLADASAGLASGSPRGGDALLLRGSAFAPAKLQEDERRRQGGADVAEEEAKKERRWHAEGGQVGEQAQWEEKRPHIELMSKVGAMEQAKGQAKSGEKRMQLEMEAKGQARREDRLPQVESWQVDEKPKDDKRRPHLEEEREEQAMSDEKFRQVEVRLVEESNEDQRRGQLEEEEEKKIVAEQAVEDRLEMEAKLLREAEDEEWRQRHRATREAAAATKEAELMAAMAAEMEAQWEERARAWRRRKEAELHAAEAQRLAALREEEVEARRKAWRARVEAELSAERARHTAEAALLRRAEEEERARAARAGRRAAEAEAEGARVAGRRGACEEAWREAAYAHRHAAAARQGGDAVRLLREEAEAEARAWRAAAARALLGAEVELCALRVRPELNGRRGVVEYQVRLASGQAVALRPTNLLGVEKDKSGELDSERAQDDAAAEEESDAFPAGGPAKPADGPADLFAARQAVHEHRAAEGYAAVLRDCKRRGRPLIDPSFPPLDRSLYLNSRDWAVGSNQHRAAALGALQWVRAPEVIWRDDAKSAGVTAPLQVFRGAPLPTDVLQGALGDCWLLSALASLAERPELLAAVVRTPEVNAAGAYQVRLCVDGEWKTLLLDDLIPCTSDRQPAFASGARRQLWVPLIEKAFAKLHGCYEALEGGTTDEALAALTGFPCERVAFKRSAERRRGVRAARPTHGQHGVARAVPADEGDEGFDLEVVWARILGFHEAGYLMTASIGQGSADGADASLARAMGLLSEHAYSLLQVRTVRGGAARLIQLRNPWGKMAWAGDWSDGSSLWTPALQAELRPRKEEGVFWMEWRDFTRFFDAVDVCRVRPRWAELRMRSSLALPSQPTTPLRAFILEVPQTSDAEFTLMQRFTRASARRTQGDMLLLLLRCRRQLAAKGSSLEPIDSGAEMKLLSCSERSNRGAVNCQALLSKGSYLMLPISLRPSSKPPLAVASRDAPEQAAERNVVVRVGSAKPMKCDAAQVTLRDGLAALAAYCRRGQRRDVFDGMSIYTLQDGQGQLTFVENRAAGGATLTIALDNAGSTNVSPTRGALQTVDVLSNGCGQLVQVNARQT</sequence>
<feature type="region of interest" description="Disordered" evidence="13">
    <location>
        <begin position="59"/>
        <end position="95"/>
    </location>
</feature>
<evidence type="ECO:0000313" key="16">
    <source>
        <dbReference type="EMBL" id="KAL1520041.1"/>
    </source>
</evidence>
<feature type="region of interest" description="Disordered" evidence="13">
    <location>
        <begin position="773"/>
        <end position="810"/>
    </location>
</feature>
<evidence type="ECO:0000313" key="17">
    <source>
        <dbReference type="Proteomes" id="UP001515480"/>
    </source>
</evidence>
<feature type="active site" evidence="10 11">
    <location>
        <position position="1131"/>
    </location>
</feature>
<keyword evidence="2" id="KW-0597">Phosphoprotein</keyword>